<reference evidence="1 2" key="1">
    <citation type="submission" date="2020-03" db="EMBL/GenBank/DDBJ databases">
        <title>Genomic Encyclopedia of Type Strains, Phase IV (KMG-IV): sequencing the most valuable type-strain genomes for metagenomic binning, comparative biology and taxonomic classification.</title>
        <authorList>
            <person name="Goeker M."/>
        </authorList>
    </citation>
    <scope>NUCLEOTIDE SEQUENCE [LARGE SCALE GENOMIC DNA]</scope>
    <source>
        <strain evidence="1 2">DSM 27651</strain>
    </source>
</reference>
<evidence type="ECO:0000313" key="1">
    <source>
        <dbReference type="EMBL" id="NJC33723.1"/>
    </source>
</evidence>
<protein>
    <submittedName>
        <fullName evidence="1">Glycosyltransferase involved in cell wall biosynthesis</fullName>
    </submittedName>
</protein>
<evidence type="ECO:0000313" key="2">
    <source>
        <dbReference type="Proteomes" id="UP000734218"/>
    </source>
</evidence>
<dbReference type="Pfam" id="PF13692">
    <property type="entry name" value="Glyco_trans_1_4"/>
    <property type="match status" value="1"/>
</dbReference>
<organism evidence="1 2">
    <name type="scientific">Sphingomonas jejuensis</name>
    <dbReference type="NCBI Taxonomy" id="904715"/>
    <lineage>
        <taxon>Bacteria</taxon>
        <taxon>Pseudomonadati</taxon>
        <taxon>Pseudomonadota</taxon>
        <taxon>Alphaproteobacteria</taxon>
        <taxon>Sphingomonadales</taxon>
        <taxon>Sphingomonadaceae</taxon>
        <taxon>Sphingomonas</taxon>
    </lineage>
</organism>
<accession>A0ABX0XK43</accession>
<dbReference type="InterPro" id="IPR050194">
    <property type="entry name" value="Glycosyltransferase_grp1"/>
</dbReference>
<dbReference type="EMBL" id="JAATJE010000001">
    <property type="protein sequence ID" value="NJC33723.1"/>
    <property type="molecule type" value="Genomic_DNA"/>
</dbReference>
<keyword evidence="2" id="KW-1185">Reference proteome</keyword>
<dbReference type="PANTHER" id="PTHR45947">
    <property type="entry name" value="SULFOQUINOVOSYL TRANSFERASE SQD2"/>
    <property type="match status" value="1"/>
</dbReference>
<dbReference type="SUPFAM" id="SSF53756">
    <property type="entry name" value="UDP-Glycosyltransferase/glycogen phosphorylase"/>
    <property type="match status" value="1"/>
</dbReference>
<dbReference type="PANTHER" id="PTHR45947:SF15">
    <property type="entry name" value="TEICHURONIC ACID BIOSYNTHESIS GLYCOSYLTRANSFERASE TUAC-RELATED"/>
    <property type="match status" value="1"/>
</dbReference>
<proteinExistence type="predicted"/>
<name>A0ABX0XK43_9SPHN</name>
<dbReference type="CDD" id="cd03801">
    <property type="entry name" value="GT4_PimA-like"/>
    <property type="match status" value="1"/>
</dbReference>
<dbReference type="RefSeq" id="WP_167953676.1">
    <property type="nucleotide sequence ID" value="NZ_JAATJE010000001.1"/>
</dbReference>
<dbReference type="Proteomes" id="UP000734218">
    <property type="component" value="Unassembled WGS sequence"/>
</dbReference>
<sequence length="400" mass="42119">MKIAYLCNRYPAVSHSFVRREIAGVEACGHQVVRYTVRAPGELVDEADRAEASRTTAILGQGAAALIAAGAGAAIRSPGRFASAAKLALGAAGARPKELVRAIAYLLEAAWLERSLRRQAVDHLHVHFGTNPTMVARLVRRLGGPHYSFTVHGPDEFDRPEALDLKGKVADAKLAVAISSFGRSQLMRWSSPADWDRIAVVRCGVDGGFLATRPPVASSAPRFAAVARLSGQKGLPVLIEAARILKSRGRDFQLEIAGDGDLRAALVKQIADGGLDHHVHLLGSLDGAGVRALLERSRAFVLPSFAEGLPVVIMEALALERPVIATAIAGTPELVDAGCGWIVPAGSAAAVADAMEAAIDASDATIAAMGTEGRRRVADAHDAERNARSLTRAIEEARAC</sequence>
<comment type="caution">
    <text evidence="1">The sequence shown here is derived from an EMBL/GenBank/DDBJ whole genome shotgun (WGS) entry which is preliminary data.</text>
</comment>
<dbReference type="Gene3D" id="3.40.50.2000">
    <property type="entry name" value="Glycogen Phosphorylase B"/>
    <property type="match status" value="2"/>
</dbReference>
<gene>
    <name evidence="1" type="ORF">GGR88_001197</name>
</gene>